<dbReference type="EMBL" id="PFMR01000097">
    <property type="protein sequence ID" value="PIZ17653.1"/>
    <property type="molecule type" value="Genomic_DNA"/>
</dbReference>
<comment type="caution">
    <text evidence="2">The sequence shown here is derived from an EMBL/GenBank/DDBJ whole genome shotgun (WGS) entry which is preliminary data.</text>
</comment>
<name>A0A2M7SEC2_9BACT</name>
<dbReference type="Pfam" id="PF01850">
    <property type="entry name" value="PIN"/>
    <property type="match status" value="1"/>
</dbReference>
<evidence type="ECO:0000259" key="1">
    <source>
        <dbReference type="Pfam" id="PF01850"/>
    </source>
</evidence>
<evidence type="ECO:0000313" key="3">
    <source>
        <dbReference type="Proteomes" id="UP000229307"/>
    </source>
</evidence>
<dbReference type="Proteomes" id="UP000229307">
    <property type="component" value="Unassembled WGS sequence"/>
</dbReference>
<dbReference type="SUPFAM" id="SSF88723">
    <property type="entry name" value="PIN domain-like"/>
    <property type="match status" value="1"/>
</dbReference>
<reference evidence="3" key="1">
    <citation type="submission" date="2017-09" db="EMBL/GenBank/DDBJ databases">
        <title>Depth-based differentiation of microbial function through sediment-hosted aquifers and enrichment of novel symbionts in the deep terrestrial subsurface.</title>
        <authorList>
            <person name="Probst A.J."/>
            <person name="Ladd B."/>
            <person name="Jarett J.K."/>
            <person name="Geller-Mcgrath D.E."/>
            <person name="Sieber C.M.K."/>
            <person name="Emerson J.B."/>
            <person name="Anantharaman K."/>
            <person name="Thomas B.C."/>
            <person name="Malmstrom R."/>
            <person name="Stieglmeier M."/>
            <person name="Klingl A."/>
            <person name="Woyke T."/>
            <person name="Ryan C.M."/>
            <person name="Banfield J.F."/>
        </authorList>
    </citation>
    <scope>NUCLEOTIDE SEQUENCE [LARGE SCALE GENOMIC DNA]</scope>
</reference>
<accession>A0A2M7SEC2</accession>
<dbReference type="AlphaFoldDB" id="A0A2M7SEC2"/>
<gene>
    <name evidence="2" type="ORF">COY52_03535</name>
</gene>
<organism evidence="2 3">
    <name type="scientific">Candidatus Desantisbacteria bacterium CG_4_10_14_0_8_um_filter_48_22</name>
    <dbReference type="NCBI Taxonomy" id="1974543"/>
    <lineage>
        <taxon>Bacteria</taxon>
        <taxon>Candidatus Desantisiibacteriota</taxon>
    </lineage>
</organism>
<dbReference type="InterPro" id="IPR029060">
    <property type="entry name" value="PIN-like_dom_sf"/>
</dbReference>
<feature type="domain" description="PIN" evidence="1">
    <location>
        <begin position="10"/>
        <end position="120"/>
    </location>
</feature>
<dbReference type="InterPro" id="IPR002716">
    <property type="entry name" value="PIN_dom"/>
</dbReference>
<evidence type="ECO:0000313" key="2">
    <source>
        <dbReference type="EMBL" id="PIZ17653.1"/>
    </source>
</evidence>
<sequence>MKIYLDVCCLNRPFDEPASDRIRLEAEAVLSILNRGESGKLILLGSELIDFEISKIPDQERKQKVVILSSILQSNILVNEDIEKRASELGNLGFKPFDALHIACAEDGKADFLLTTDDELLYKALQNIKRLKVKIANPVEFVMEVIKNES</sequence>
<protein>
    <submittedName>
        <fullName evidence="2">PIN domain-containing protein</fullName>
    </submittedName>
</protein>
<proteinExistence type="predicted"/>